<name>A0A6A5YDU6_9PLEO</name>
<dbReference type="Proteomes" id="UP000799770">
    <property type="component" value="Unassembled WGS sequence"/>
</dbReference>
<dbReference type="AlphaFoldDB" id="A0A6A5YDU6"/>
<sequence length="176" mass="19699">MNPVRPGPVLKRLDEKQQGVAIDPALLETPSSPHTPRKQEDCKRLFEQLLNETLPSPAARRVRLLQKGTTLIATELEINKHQLLKYEKYKTDKSTNKRLLSKGSVFTADDAKRLLNEKASKGAKMAAREHQAAYLEGTWMPEVAVSRQSHAVINPGEAGQAHEAYCHVFWAAQQPP</sequence>
<dbReference type="EMBL" id="ML977395">
    <property type="protein sequence ID" value="KAF2105225.1"/>
    <property type="molecule type" value="Genomic_DNA"/>
</dbReference>
<reference evidence="1" key="1">
    <citation type="journal article" date="2020" name="Stud. Mycol.">
        <title>101 Dothideomycetes genomes: a test case for predicting lifestyles and emergence of pathogens.</title>
        <authorList>
            <person name="Haridas S."/>
            <person name="Albert R."/>
            <person name="Binder M."/>
            <person name="Bloem J."/>
            <person name="Labutti K."/>
            <person name="Salamov A."/>
            <person name="Andreopoulos B."/>
            <person name="Baker S."/>
            <person name="Barry K."/>
            <person name="Bills G."/>
            <person name="Bluhm B."/>
            <person name="Cannon C."/>
            <person name="Castanera R."/>
            <person name="Culley D."/>
            <person name="Daum C."/>
            <person name="Ezra D."/>
            <person name="Gonzalez J."/>
            <person name="Henrissat B."/>
            <person name="Kuo A."/>
            <person name="Liang C."/>
            <person name="Lipzen A."/>
            <person name="Lutzoni F."/>
            <person name="Magnuson J."/>
            <person name="Mondo S."/>
            <person name="Nolan M."/>
            <person name="Ohm R."/>
            <person name="Pangilinan J."/>
            <person name="Park H.-J."/>
            <person name="Ramirez L."/>
            <person name="Alfaro M."/>
            <person name="Sun H."/>
            <person name="Tritt A."/>
            <person name="Yoshinaga Y."/>
            <person name="Zwiers L.-H."/>
            <person name="Turgeon B."/>
            <person name="Goodwin S."/>
            <person name="Spatafora J."/>
            <person name="Crous P."/>
            <person name="Grigoriev I."/>
        </authorList>
    </citation>
    <scope>NUCLEOTIDE SEQUENCE</scope>
    <source>
        <strain evidence="1">CBS 627.86</strain>
    </source>
</reference>
<evidence type="ECO:0000313" key="2">
    <source>
        <dbReference type="Proteomes" id="UP000799770"/>
    </source>
</evidence>
<evidence type="ECO:0000313" key="1">
    <source>
        <dbReference type="EMBL" id="KAF2105225.1"/>
    </source>
</evidence>
<keyword evidence="2" id="KW-1185">Reference proteome</keyword>
<accession>A0A6A5YDU6</accession>
<dbReference type="OrthoDB" id="10590994at2759"/>
<gene>
    <name evidence="1" type="ORF">BDV96DRAFT_695000</name>
</gene>
<proteinExistence type="predicted"/>
<organism evidence="1 2">
    <name type="scientific">Lophiotrema nucula</name>
    <dbReference type="NCBI Taxonomy" id="690887"/>
    <lineage>
        <taxon>Eukaryota</taxon>
        <taxon>Fungi</taxon>
        <taxon>Dikarya</taxon>
        <taxon>Ascomycota</taxon>
        <taxon>Pezizomycotina</taxon>
        <taxon>Dothideomycetes</taxon>
        <taxon>Pleosporomycetidae</taxon>
        <taxon>Pleosporales</taxon>
        <taxon>Lophiotremataceae</taxon>
        <taxon>Lophiotrema</taxon>
    </lineage>
</organism>
<protein>
    <submittedName>
        <fullName evidence="1">Uncharacterized protein</fullName>
    </submittedName>
</protein>